<evidence type="ECO:0008006" key="4">
    <source>
        <dbReference type="Google" id="ProtNLM"/>
    </source>
</evidence>
<evidence type="ECO:0000313" key="3">
    <source>
        <dbReference type="Proteomes" id="UP000322159"/>
    </source>
</evidence>
<keyword evidence="1" id="KW-0472">Membrane</keyword>
<dbReference type="OrthoDB" id="25997at2"/>
<feature type="transmembrane region" description="Helical" evidence="1">
    <location>
        <begin position="118"/>
        <end position="141"/>
    </location>
</feature>
<proteinExistence type="predicted"/>
<keyword evidence="3" id="KW-1185">Reference proteome</keyword>
<name>A0A5C1Y970_9MICO</name>
<accession>A0A5C1Y970</accession>
<sequence>MSAQTRSSRSRAPRSRASGIGRVLVAVYAILAIAALGRSVFQIIDRFAEAPIAFTLSGVAAIVYVLATLSLALGWDRLAWVTISFELAGVLVIGTLSLVAPGVLGLEDSNPFGREATVWSAFGAGYLFVPLVLPVLGILWLRRRARVTASA</sequence>
<protein>
    <recommendedName>
        <fullName evidence="4">Integral membrane protein</fullName>
    </recommendedName>
</protein>
<feature type="transmembrane region" description="Helical" evidence="1">
    <location>
        <begin position="20"/>
        <end position="44"/>
    </location>
</feature>
<dbReference type="Proteomes" id="UP000322159">
    <property type="component" value="Chromosome"/>
</dbReference>
<keyword evidence="1" id="KW-0812">Transmembrane</keyword>
<dbReference type="KEGG" id="lyk:FLP23_10035"/>
<keyword evidence="1" id="KW-1133">Transmembrane helix</keyword>
<evidence type="ECO:0000313" key="2">
    <source>
        <dbReference type="EMBL" id="QEO10316.1"/>
    </source>
</evidence>
<dbReference type="RefSeq" id="WP_149325733.1">
    <property type="nucleotide sequence ID" value="NZ_CP043504.1"/>
</dbReference>
<evidence type="ECO:0000256" key="1">
    <source>
        <dbReference type="SAM" id="Phobius"/>
    </source>
</evidence>
<feature type="transmembrane region" description="Helical" evidence="1">
    <location>
        <begin position="50"/>
        <end position="75"/>
    </location>
</feature>
<dbReference type="AlphaFoldDB" id="A0A5C1Y970"/>
<dbReference type="EMBL" id="CP043504">
    <property type="protein sequence ID" value="QEO10316.1"/>
    <property type="molecule type" value="Genomic_DNA"/>
</dbReference>
<organism evidence="2 3">
    <name type="scientific">Protaetiibacter larvae</name>
    <dbReference type="NCBI Taxonomy" id="2592654"/>
    <lineage>
        <taxon>Bacteria</taxon>
        <taxon>Bacillati</taxon>
        <taxon>Actinomycetota</taxon>
        <taxon>Actinomycetes</taxon>
        <taxon>Micrococcales</taxon>
        <taxon>Microbacteriaceae</taxon>
        <taxon>Protaetiibacter</taxon>
    </lineage>
</organism>
<reference evidence="2 3" key="1">
    <citation type="submission" date="2019-09" db="EMBL/GenBank/DDBJ databases">
        <title>Genome sequencing of strain KACC 19322.</title>
        <authorList>
            <person name="Heo J."/>
            <person name="Kim S.-J."/>
            <person name="Kim J.-S."/>
            <person name="Hong S.-B."/>
            <person name="Kwon S.-W."/>
        </authorList>
    </citation>
    <scope>NUCLEOTIDE SEQUENCE [LARGE SCALE GENOMIC DNA]</scope>
    <source>
        <strain evidence="2 3">KACC 19322</strain>
    </source>
</reference>
<gene>
    <name evidence="2" type="ORF">FLP23_10035</name>
</gene>
<feature type="transmembrane region" description="Helical" evidence="1">
    <location>
        <begin position="87"/>
        <end position="106"/>
    </location>
</feature>